<name>A0A0V1N5W0_9BILA</name>
<dbReference type="Proteomes" id="UP000054843">
    <property type="component" value="Unassembled WGS sequence"/>
</dbReference>
<evidence type="ECO:0000313" key="1">
    <source>
        <dbReference type="EMBL" id="KRZ79415.1"/>
    </source>
</evidence>
<evidence type="ECO:0000313" key="2">
    <source>
        <dbReference type="Proteomes" id="UP000054843"/>
    </source>
</evidence>
<dbReference type="EMBL" id="JYDO01000007">
    <property type="protein sequence ID" value="KRZ79415.1"/>
    <property type="molecule type" value="Genomic_DNA"/>
</dbReference>
<organism evidence="1 2">
    <name type="scientific">Trichinella papuae</name>
    <dbReference type="NCBI Taxonomy" id="268474"/>
    <lineage>
        <taxon>Eukaryota</taxon>
        <taxon>Metazoa</taxon>
        <taxon>Ecdysozoa</taxon>
        <taxon>Nematoda</taxon>
        <taxon>Enoplea</taxon>
        <taxon>Dorylaimia</taxon>
        <taxon>Trichinellida</taxon>
        <taxon>Trichinellidae</taxon>
        <taxon>Trichinella</taxon>
    </lineage>
</organism>
<keyword evidence="2" id="KW-1185">Reference proteome</keyword>
<reference evidence="1 2" key="1">
    <citation type="submission" date="2015-01" db="EMBL/GenBank/DDBJ databases">
        <title>Evolution of Trichinella species and genotypes.</title>
        <authorList>
            <person name="Korhonen P.K."/>
            <person name="Edoardo P."/>
            <person name="Giuseppe L.R."/>
            <person name="Gasser R.B."/>
        </authorList>
    </citation>
    <scope>NUCLEOTIDE SEQUENCE [LARGE SCALE GENOMIC DNA]</scope>
    <source>
        <strain evidence="1">ISS1980</strain>
    </source>
</reference>
<sequence length="122" mass="13563">MGRRRATSVDTSSHLTKKKLPSNYLDILHAAALGSLALNGLNDVRSVLHSLTVCKGIDTMPFITKTALLPIGWVQTLFKEASKSGKAGIGRQIERKFIKCRLFGEIIYWERLASVKMIHRGL</sequence>
<protein>
    <submittedName>
        <fullName evidence="1">Uncharacterized protein</fullName>
    </submittedName>
</protein>
<dbReference type="AlphaFoldDB" id="A0A0V1N5W0"/>
<gene>
    <name evidence="1" type="ORF">T10_6914</name>
</gene>
<accession>A0A0V1N5W0</accession>
<proteinExistence type="predicted"/>
<comment type="caution">
    <text evidence="1">The sequence shown here is derived from an EMBL/GenBank/DDBJ whole genome shotgun (WGS) entry which is preliminary data.</text>
</comment>